<dbReference type="InterPro" id="IPR036523">
    <property type="entry name" value="SurE-like_sf"/>
</dbReference>
<keyword evidence="3" id="KW-0378">Hydrolase</keyword>
<dbReference type="GO" id="GO:0008252">
    <property type="term" value="F:nucleotidase activity"/>
    <property type="evidence" value="ECO:0007669"/>
    <property type="project" value="InterPro"/>
</dbReference>
<dbReference type="SUPFAM" id="SSF64167">
    <property type="entry name" value="SurE-like"/>
    <property type="match status" value="1"/>
</dbReference>
<sequence length="306" mass="31466">MHLLSVILALGSFQKVYSQNIILTNDDGWAVAQIRAQNDALIAAGFNVVLSAPALQESGTGSSTATPVPLTQPCEFNTCPSGSPATGFNASNPRLNYVNAFPVDSARFGIQTLAPKFFNSSPDFVVSGPNVGTNLGSGITGSGTVGAACEAAKEGIPSTAFSGATASQVIYTTLDSDPNSTSSVAARLYASLVAKFTRALLTPAARPILPANITLNVNLAATSGSGCTNANNFKFVFTRLISDSSATDVQTCGTTHLPDESTVVRSGGCFVSVTVIDANTKKDVGAATQAVVLNRLQQNLTLSCFS</sequence>
<feature type="domain" description="Survival protein SurE-like phosphatase/nucleotidase" evidence="5">
    <location>
        <begin position="21"/>
        <end position="224"/>
    </location>
</feature>
<feature type="signal peptide" evidence="4">
    <location>
        <begin position="1"/>
        <end position="18"/>
    </location>
</feature>
<evidence type="ECO:0000256" key="4">
    <source>
        <dbReference type="SAM" id="SignalP"/>
    </source>
</evidence>
<feature type="chain" id="PRO_5044001718" description="Survival protein SurE-like phosphatase/nucleotidase domain-containing protein" evidence="4">
    <location>
        <begin position="19"/>
        <end position="306"/>
    </location>
</feature>
<evidence type="ECO:0000256" key="1">
    <source>
        <dbReference type="ARBA" id="ARBA00011062"/>
    </source>
</evidence>
<evidence type="ECO:0000256" key="3">
    <source>
        <dbReference type="ARBA" id="ARBA00022801"/>
    </source>
</evidence>
<dbReference type="InterPro" id="IPR002828">
    <property type="entry name" value="SurE-like_Pase/nucleotidase"/>
</dbReference>
<keyword evidence="7" id="KW-1185">Reference proteome</keyword>
<keyword evidence="2" id="KW-0479">Metal-binding</keyword>
<proteinExistence type="inferred from homology"/>
<keyword evidence="4" id="KW-0732">Signal</keyword>
<comment type="caution">
    <text evidence="6">The sequence shown here is derived from an EMBL/GenBank/DDBJ whole genome shotgun (WGS) entry which is preliminary data.</text>
</comment>
<dbReference type="PANTHER" id="PTHR30457">
    <property type="entry name" value="5'-NUCLEOTIDASE SURE"/>
    <property type="match status" value="1"/>
</dbReference>
<reference evidence="6 7" key="1">
    <citation type="submission" date="2022-09" db="EMBL/GenBank/DDBJ databases">
        <authorList>
            <person name="Palmer J.M."/>
        </authorList>
    </citation>
    <scope>NUCLEOTIDE SEQUENCE [LARGE SCALE GENOMIC DNA]</scope>
    <source>
        <strain evidence="6 7">DSM 7382</strain>
    </source>
</reference>
<dbReference type="GO" id="GO:0046872">
    <property type="term" value="F:metal ion binding"/>
    <property type="evidence" value="ECO:0007669"/>
    <property type="project" value="UniProtKB-KW"/>
</dbReference>
<dbReference type="AlphaFoldDB" id="A0AAW0FCH1"/>
<protein>
    <recommendedName>
        <fullName evidence="5">Survival protein SurE-like phosphatase/nucleotidase domain-containing protein</fullName>
    </recommendedName>
</protein>
<accession>A0AAW0FCH1</accession>
<dbReference type="InterPro" id="IPR030048">
    <property type="entry name" value="SurE"/>
</dbReference>
<comment type="similarity">
    <text evidence="1">Belongs to the SurE nucleotidase family.</text>
</comment>
<dbReference type="PANTHER" id="PTHR30457:SF0">
    <property type="entry name" value="PHOSPHATASE, PUTATIVE (AFU_ORTHOLOGUE AFUA_4G01070)-RELATED"/>
    <property type="match status" value="1"/>
</dbReference>
<dbReference type="Proteomes" id="UP001385951">
    <property type="component" value="Unassembled WGS sequence"/>
</dbReference>
<dbReference type="Gene3D" id="3.40.1210.10">
    <property type="entry name" value="Survival protein SurE-like phosphatase/nucleotidase"/>
    <property type="match status" value="1"/>
</dbReference>
<dbReference type="EMBL" id="JASBNA010000099">
    <property type="protein sequence ID" value="KAK7676964.1"/>
    <property type="molecule type" value="Genomic_DNA"/>
</dbReference>
<evidence type="ECO:0000313" key="6">
    <source>
        <dbReference type="EMBL" id="KAK7676964.1"/>
    </source>
</evidence>
<evidence type="ECO:0000259" key="5">
    <source>
        <dbReference type="Pfam" id="PF01975"/>
    </source>
</evidence>
<evidence type="ECO:0000313" key="7">
    <source>
        <dbReference type="Proteomes" id="UP001385951"/>
    </source>
</evidence>
<evidence type="ECO:0000256" key="2">
    <source>
        <dbReference type="ARBA" id="ARBA00022723"/>
    </source>
</evidence>
<name>A0AAW0FCH1_9APHY</name>
<organism evidence="6 7">
    <name type="scientific">Cerrena zonata</name>
    <dbReference type="NCBI Taxonomy" id="2478898"/>
    <lineage>
        <taxon>Eukaryota</taxon>
        <taxon>Fungi</taxon>
        <taxon>Dikarya</taxon>
        <taxon>Basidiomycota</taxon>
        <taxon>Agaricomycotina</taxon>
        <taxon>Agaricomycetes</taxon>
        <taxon>Polyporales</taxon>
        <taxon>Cerrenaceae</taxon>
        <taxon>Cerrena</taxon>
    </lineage>
</organism>
<gene>
    <name evidence="6" type="ORF">QCA50_020082</name>
</gene>
<dbReference type="Pfam" id="PF01975">
    <property type="entry name" value="SurE"/>
    <property type="match status" value="1"/>
</dbReference>